<name>A0ABD6N026_9PSED</name>
<gene>
    <name evidence="1" type="ORF">DM819_12125</name>
</gene>
<reference evidence="1 2" key="1">
    <citation type="submission" date="2018-06" db="EMBL/GenBank/DDBJ databases">
        <title>Bacteria isolated from soil of Wuhan.</title>
        <authorList>
            <person name="Xiang W."/>
            <person name="Huang C."/>
        </authorList>
    </citation>
    <scope>NUCLEOTIDE SEQUENCE [LARGE SCALE GENOMIC DNA]</scope>
    <source>
        <strain evidence="2">xwS4</strain>
    </source>
</reference>
<organism evidence="1 2">
    <name type="scientific">Pseudomonas hunanensis</name>
    <dbReference type="NCBI Taxonomy" id="1247546"/>
    <lineage>
        <taxon>Bacteria</taxon>
        <taxon>Pseudomonadati</taxon>
        <taxon>Pseudomonadota</taxon>
        <taxon>Gammaproteobacteria</taxon>
        <taxon>Pseudomonadales</taxon>
        <taxon>Pseudomonadaceae</taxon>
        <taxon>Pseudomonas</taxon>
    </lineage>
</organism>
<evidence type="ECO:0000313" key="2">
    <source>
        <dbReference type="Proteomes" id="UP000704738"/>
    </source>
</evidence>
<accession>A0ABD6N026</accession>
<evidence type="ECO:0000313" key="1">
    <source>
        <dbReference type="EMBL" id="NWL46568.1"/>
    </source>
</evidence>
<comment type="caution">
    <text evidence="1">The sequence shown here is derived from an EMBL/GenBank/DDBJ whole genome shotgun (WGS) entry which is preliminary data.</text>
</comment>
<sequence length="85" mass="9885">MMTLCYAINDSASQCEISRVLNKEHATESQCEDFVKEYDKLFPFNFSSQMAKQGKLVHDLKTKYECVDNTAALNYLKNWGYDKLM</sequence>
<dbReference type="Proteomes" id="UP000704738">
    <property type="component" value="Unassembled WGS sequence"/>
</dbReference>
<proteinExistence type="predicted"/>
<protein>
    <submittedName>
        <fullName evidence="1">Uncharacterized protein</fullName>
    </submittedName>
</protein>
<dbReference type="EMBL" id="QJRE01000104">
    <property type="protein sequence ID" value="NWL46568.1"/>
    <property type="molecule type" value="Genomic_DNA"/>
</dbReference>
<dbReference type="AlphaFoldDB" id="A0ABD6N026"/>